<dbReference type="SMART" id="SM00670">
    <property type="entry name" value="PINc"/>
    <property type="match status" value="1"/>
</dbReference>
<evidence type="ECO:0000259" key="6">
    <source>
        <dbReference type="SMART" id="SM00670"/>
    </source>
</evidence>
<comment type="function">
    <text evidence="5">Toxic component of a toxin-antitoxin (TA) system. An RNase.</text>
</comment>
<evidence type="ECO:0000256" key="1">
    <source>
        <dbReference type="ARBA" id="ARBA00022649"/>
    </source>
</evidence>
<comment type="cofactor">
    <cofactor evidence="5">
        <name>Mg(2+)</name>
        <dbReference type="ChEBI" id="CHEBI:18420"/>
    </cofactor>
</comment>
<keyword evidence="5" id="KW-0460">Magnesium</keyword>
<evidence type="ECO:0000256" key="3">
    <source>
        <dbReference type="ARBA" id="ARBA00022723"/>
    </source>
</evidence>
<evidence type="ECO:0000256" key="2">
    <source>
        <dbReference type="ARBA" id="ARBA00022722"/>
    </source>
</evidence>
<dbReference type="SMR" id="A0A832SW06"/>
<reference evidence="7" key="1">
    <citation type="journal article" date="2020" name="bioRxiv">
        <title>A rank-normalized archaeal taxonomy based on genome phylogeny resolves widespread incomplete and uneven classifications.</title>
        <authorList>
            <person name="Rinke C."/>
            <person name="Chuvochina M."/>
            <person name="Mussig A.J."/>
            <person name="Chaumeil P.-A."/>
            <person name="Waite D.W."/>
            <person name="Whitman W.B."/>
            <person name="Parks D.H."/>
            <person name="Hugenholtz P."/>
        </authorList>
    </citation>
    <scope>NUCLEOTIDE SEQUENCE</scope>
    <source>
        <strain evidence="7">UBA8849</strain>
    </source>
</reference>
<evidence type="ECO:0000313" key="8">
    <source>
        <dbReference type="Proteomes" id="UP000645676"/>
    </source>
</evidence>
<feature type="binding site" evidence="5">
    <location>
        <position position="116"/>
    </location>
    <ligand>
        <name>Mg(2+)</name>
        <dbReference type="ChEBI" id="CHEBI:18420"/>
    </ligand>
</feature>
<dbReference type="EMBL" id="DUJR01000023">
    <property type="protein sequence ID" value="HII59777.1"/>
    <property type="molecule type" value="Genomic_DNA"/>
</dbReference>
<comment type="caution">
    <text evidence="7">The sequence shown here is derived from an EMBL/GenBank/DDBJ whole genome shotgun (WGS) entry which is preliminary data.</text>
</comment>
<accession>A0A832SW06</accession>
<dbReference type="Pfam" id="PF01850">
    <property type="entry name" value="PIN"/>
    <property type="match status" value="1"/>
</dbReference>
<dbReference type="SUPFAM" id="SSF88723">
    <property type="entry name" value="PIN domain-like"/>
    <property type="match status" value="1"/>
</dbReference>
<keyword evidence="2 5" id="KW-0540">Nuclease</keyword>
<dbReference type="GO" id="GO:0016787">
    <property type="term" value="F:hydrolase activity"/>
    <property type="evidence" value="ECO:0007669"/>
    <property type="project" value="UniProtKB-KW"/>
</dbReference>
<dbReference type="AlphaFoldDB" id="A0A832SW06"/>
<comment type="similarity">
    <text evidence="5">Belongs to the PINc/VapC protein family.</text>
</comment>
<keyword evidence="1 5" id="KW-1277">Toxin-antitoxin system</keyword>
<proteinExistence type="inferred from homology"/>
<dbReference type="Proteomes" id="UP000645676">
    <property type="component" value="Unassembled WGS sequence"/>
</dbReference>
<gene>
    <name evidence="5" type="primary">vapC</name>
    <name evidence="7" type="ORF">HA335_04240</name>
</gene>
<dbReference type="InterPro" id="IPR029060">
    <property type="entry name" value="PIN-like_dom_sf"/>
</dbReference>
<dbReference type="HAMAP" id="MF_00265">
    <property type="entry name" value="VapC_Nob1"/>
    <property type="match status" value="1"/>
</dbReference>
<sequence>MRRLKMEENKIFFDSNILIYHLCGKVEAKKLIEKVENKEICGFINPIVISEVLFFYIRATTNKRHYDIKKHPEILKSLDLDIVFELFSIFQILDLNSEIVKISREIIKKYCLLPNDALICSTCKFYKINKICSFDDDFKRVDFLEIIEI</sequence>
<dbReference type="GO" id="GO:0004540">
    <property type="term" value="F:RNA nuclease activity"/>
    <property type="evidence" value="ECO:0007669"/>
    <property type="project" value="InterPro"/>
</dbReference>
<name>A0A832SW06_9EURY</name>
<dbReference type="EC" id="3.1.-.-" evidence="5"/>
<dbReference type="GO" id="GO:0090729">
    <property type="term" value="F:toxin activity"/>
    <property type="evidence" value="ECO:0007669"/>
    <property type="project" value="UniProtKB-KW"/>
</dbReference>
<dbReference type="Gene3D" id="3.40.50.1010">
    <property type="entry name" value="5'-nuclease"/>
    <property type="match status" value="1"/>
</dbReference>
<dbReference type="InterPro" id="IPR002716">
    <property type="entry name" value="PIN_dom"/>
</dbReference>
<keyword evidence="5" id="KW-0800">Toxin</keyword>
<organism evidence="7 8">
    <name type="scientific">Methanocaldococcus jannaschii</name>
    <dbReference type="NCBI Taxonomy" id="2190"/>
    <lineage>
        <taxon>Archaea</taxon>
        <taxon>Methanobacteriati</taxon>
        <taxon>Methanobacteriota</taxon>
        <taxon>Methanomada group</taxon>
        <taxon>Methanococci</taxon>
        <taxon>Methanococcales</taxon>
        <taxon>Methanocaldococcaceae</taxon>
        <taxon>Methanocaldococcus</taxon>
    </lineage>
</organism>
<evidence type="ECO:0000313" key="7">
    <source>
        <dbReference type="EMBL" id="HII59777.1"/>
    </source>
</evidence>
<dbReference type="CDD" id="cd18677">
    <property type="entry name" value="PIN_MjVapC2-VapC6_like"/>
    <property type="match status" value="1"/>
</dbReference>
<dbReference type="PANTHER" id="PTHR39677">
    <property type="entry name" value="RIBONUCLEASE VAPC6"/>
    <property type="match status" value="1"/>
</dbReference>
<dbReference type="InterPro" id="IPR022907">
    <property type="entry name" value="VapC_family"/>
</dbReference>
<feature type="domain" description="PIN" evidence="6">
    <location>
        <begin position="9"/>
        <end position="140"/>
    </location>
</feature>
<dbReference type="PANTHER" id="PTHR39677:SF4">
    <property type="entry name" value="RIBONUCLEASE VAPC6"/>
    <property type="match status" value="1"/>
</dbReference>
<evidence type="ECO:0000256" key="5">
    <source>
        <dbReference type="HAMAP-Rule" id="MF_00265"/>
    </source>
</evidence>
<evidence type="ECO:0000256" key="4">
    <source>
        <dbReference type="ARBA" id="ARBA00022801"/>
    </source>
</evidence>
<protein>
    <recommendedName>
        <fullName evidence="5">Ribonuclease VapC</fullName>
        <shortName evidence="5">RNase VapC</shortName>
        <ecNumber evidence="5">3.1.-.-</ecNumber>
    </recommendedName>
    <alternativeName>
        <fullName evidence="5">Putative toxin VapC</fullName>
    </alternativeName>
</protein>
<keyword evidence="3 5" id="KW-0479">Metal-binding</keyword>
<dbReference type="GO" id="GO:0000287">
    <property type="term" value="F:magnesium ion binding"/>
    <property type="evidence" value="ECO:0007669"/>
    <property type="project" value="UniProtKB-UniRule"/>
</dbReference>
<keyword evidence="4 5" id="KW-0378">Hydrolase</keyword>
<feature type="binding site" evidence="5">
    <location>
        <position position="14"/>
    </location>
    <ligand>
        <name>Mg(2+)</name>
        <dbReference type="ChEBI" id="CHEBI:18420"/>
    </ligand>
</feature>
<dbReference type="OMA" id="KFRFFID"/>